<dbReference type="InterPro" id="IPR036397">
    <property type="entry name" value="RNaseH_sf"/>
</dbReference>
<dbReference type="OMA" id="HALANTW"/>
<dbReference type="GO" id="GO:0003676">
    <property type="term" value="F:nucleic acid binding"/>
    <property type="evidence" value="ECO:0007669"/>
    <property type="project" value="InterPro"/>
</dbReference>
<dbReference type="GO" id="GO:0004523">
    <property type="term" value="F:RNA-DNA hybrid ribonuclease activity"/>
    <property type="evidence" value="ECO:0007669"/>
    <property type="project" value="InterPro"/>
</dbReference>
<dbReference type="InParanoid" id="E2C2L3"/>
<reference evidence="2 3" key="1">
    <citation type="journal article" date="2010" name="Science">
        <title>Genomic comparison of the ants Camponotus floridanus and Harpegnathos saltator.</title>
        <authorList>
            <person name="Bonasio R."/>
            <person name="Zhang G."/>
            <person name="Ye C."/>
            <person name="Mutti N.S."/>
            <person name="Fang X."/>
            <person name="Qin N."/>
            <person name="Donahue G."/>
            <person name="Yang P."/>
            <person name="Li Q."/>
            <person name="Li C."/>
            <person name="Zhang P."/>
            <person name="Huang Z."/>
            <person name="Berger S.L."/>
            <person name="Reinberg D."/>
            <person name="Wang J."/>
            <person name="Liebig J."/>
        </authorList>
    </citation>
    <scope>NUCLEOTIDE SEQUENCE [LARGE SCALE GENOMIC DNA]</scope>
    <source>
        <strain evidence="2 3">R22 G/1</strain>
    </source>
</reference>
<dbReference type="PANTHER" id="PTHR33050:SF7">
    <property type="entry name" value="RIBONUCLEASE H"/>
    <property type="match status" value="1"/>
</dbReference>
<name>E2C2L3_HARSA</name>
<feature type="non-terminal residue" evidence="2">
    <location>
        <position position="251"/>
    </location>
</feature>
<dbReference type="InterPro" id="IPR052055">
    <property type="entry name" value="Hepadnavirus_pol/RT"/>
</dbReference>
<dbReference type="AlphaFoldDB" id="E2C2L3"/>
<evidence type="ECO:0000313" key="2">
    <source>
        <dbReference type="EMBL" id="EFN77817.1"/>
    </source>
</evidence>
<evidence type="ECO:0000313" key="3">
    <source>
        <dbReference type="Proteomes" id="UP000008237"/>
    </source>
</evidence>
<protein>
    <recommendedName>
        <fullName evidence="1">RNase H type-1 domain-containing protein</fullName>
    </recommendedName>
</protein>
<sequence>IKTELIWWRTHIITTNSFFRLAVIDTTIFIDASISGSRVVLENKQIHGFWTEIEKRQHINWLELKAIWFALQSFEAELKDRHILLRVDNTTAVVCINKMEGIKYPKFNKLATQIWSWAENNNNWLHAEHIPSTSNVVADRLSRLKNLDTEWELATYAFNKITTSFGFPELDLFATSLNAKCEKFCSWATDPNAWAIDAFSISWSTFFSYAFPPFSMILRMLNKIVQDKARGIIVVPNWKGQAWYPMFRNLL</sequence>
<gene>
    <name evidence="2" type="ORF">EAI_17025</name>
</gene>
<dbReference type="Pfam" id="PF13456">
    <property type="entry name" value="RVT_3"/>
    <property type="match status" value="1"/>
</dbReference>
<dbReference type="EMBL" id="GL452166">
    <property type="protein sequence ID" value="EFN77817.1"/>
    <property type="molecule type" value="Genomic_DNA"/>
</dbReference>
<dbReference type="STRING" id="610380.E2C2L3"/>
<feature type="domain" description="RNase H type-1" evidence="1">
    <location>
        <begin position="33"/>
        <end position="143"/>
    </location>
</feature>
<organism evidence="3">
    <name type="scientific">Harpegnathos saltator</name>
    <name type="common">Jerdon's jumping ant</name>
    <dbReference type="NCBI Taxonomy" id="610380"/>
    <lineage>
        <taxon>Eukaryota</taxon>
        <taxon>Metazoa</taxon>
        <taxon>Ecdysozoa</taxon>
        <taxon>Arthropoda</taxon>
        <taxon>Hexapoda</taxon>
        <taxon>Insecta</taxon>
        <taxon>Pterygota</taxon>
        <taxon>Neoptera</taxon>
        <taxon>Endopterygota</taxon>
        <taxon>Hymenoptera</taxon>
        <taxon>Apocrita</taxon>
        <taxon>Aculeata</taxon>
        <taxon>Formicoidea</taxon>
        <taxon>Formicidae</taxon>
        <taxon>Ponerinae</taxon>
        <taxon>Ponerini</taxon>
        <taxon>Harpegnathos</taxon>
    </lineage>
</organism>
<dbReference type="PANTHER" id="PTHR33050">
    <property type="entry name" value="REVERSE TRANSCRIPTASE DOMAIN-CONTAINING PROTEIN"/>
    <property type="match status" value="1"/>
</dbReference>
<dbReference type="InterPro" id="IPR012337">
    <property type="entry name" value="RNaseH-like_sf"/>
</dbReference>
<proteinExistence type="predicted"/>
<feature type="non-terminal residue" evidence="2">
    <location>
        <position position="1"/>
    </location>
</feature>
<dbReference type="Proteomes" id="UP000008237">
    <property type="component" value="Unassembled WGS sequence"/>
</dbReference>
<dbReference type="Gene3D" id="3.30.420.10">
    <property type="entry name" value="Ribonuclease H-like superfamily/Ribonuclease H"/>
    <property type="match status" value="1"/>
</dbReference>
<dbReference type="CDD" id="cd09275">
    <property type="entry name" value="RNase_HI_RT_DIRS1"/>
    <property type="match status" value="1"/>
</dbReference>
<dbReference type="SUPFAM" id="SSF53098">
    <property type="entry name" value="Ribonuclease H-like"/>
    <property type="match status" value="1"/>
</dbReference>
<keyword evidence="3" id="KW-1185">Reference proteome</keyword>
<dbReference type="InterPro" id="IPR002156">
    <property type="entry name" value="RNaseH_domain"/>
</dbReference>
<evidence type="ECO:0000259" key="1">
    <source>
        <dbReference type="Pfam" id="PF13456"/>
    </source>
</evidence>
<accession>E2C2L3</accession>